<reference evidence="4" key="2">
    <citation type="submission" date="2023-06" db="EMBL/GenBank/DDBJ databases">
        <authorList>
            <consortium name="Lawrence Berkeley National Laboratory"/>
            <person name="Mondo S.J."/>
            <person name="Hensen N."/>
            <person name="Bonometti L."/>
            <person name="Westerberg I."/>
            <person name="Brannstrom I.O."/>
            <person name="Guillou S."/>
            <person name="Cros-Aarteil S."/>
            <person name="Calhoun S."/>
            <person name="Haridas S."/>
            <person name="Kuo A."/>
            <person name="Pangilinan J."/>
            <person name="Riley R."/>
            <person name="Labutti K."/>
            <person name="Andreopoulos B."/>
            <person name="Lipzen A."/>
            <person name="Chen C."/>
            <person name="Yanf M."/>
            <person name="Daum C."/>
            <person name="Ng V."/>
            <person name="Clum A."/>
            <person name="Steindorff A."/>
            <person name="Ohm R."/>
            <person name="Martin F."/>
            <person name="Silar P."/>
            <person name="Natvig D."/>
            <person name="Lalanne C."/>
            <person name="Gautier V."/>
            <person name="Ament-Velasquez S.L."/>
            <person name="Kruys A."/>
            <person name="Hutchinson M.I."/>
            <person name="Powell A.J."/>
            <person name="Barry K."/>
            <person name="Miller A.N."/>
            <person name="Grigoriev I.V."/>
            <person name="Debuchy R."/>
            <person name="Gladieux P."/>
            <person name="Thoren M.H."/>
            <person name="Johannesson H."/>
        </authorList>
    </citation>
    <scope>NUCLEOTIDE SEQUENCE</scope>
    <source>
        <strain evidence="4">PSN324</strain>
    </source>
</reference>
<dbReference type="Gene3D" id="1.10.30.10">
    <property type="entry name" value="High mobility group box domain"/>
    <property type="match status" value="2"/>
</dbReference>
<organism evidence="4 5">
    <name type="scientific">Cladorrhinum samala</name>
    <dbReference type="NCBI Taxonomy" id="585594"/>
    <lineage>
        <taxon>Eukaryota</taxon>
        <taxon>Fungi</taxon>
        <taxon>Dikarya</taxon>
        <taxon>Ascomycota</taxon>
        <taxon>Pezizomycotina</taxon>
        <taxon>Sordariomycetes</taxon>
        <taxon>Sordariomycetidae</taxon>
        <taxon>Sordariales</taxon>
        <taxon>Podosporaceae</taxon>
        <taxon>Cladorrhinum</taxon>
    </lineage>
</organism>
<feature type="DNA-binding region" description="HMG box" evidence="1">
    <location>
        <begin position="353"/>
        <end position="419"/>
    </location>
</feature>
<reference evidence="4" key="1">
    <citation type="journal article" date="2023" name="Mol. Phylogenet. Evol.">
        <title>Genome-scale phylogeny and comparative genomics of the fungal order Sordariales.</title>
        <authorList>
            <person name="Hensen N."/>
            <person name="Bonometti L."/>
            <person name="Westerberg I."/>
            <person name="Brannstrom I.O."/>
            <person name="Guillou S."/>
            <person name="Cros-Aarteil S."/>
            <person name="Calhoun S."/>
            <person name="Haridas S."/>
            <person name="Kuo A."/>
            <person name="Mondo S."/>
            <person name="Pangilinan J."/>
            <person name="Riley R."/>
            <person name="LaButti K."/>
            <person name="Andreopoulos B."/>
            <person name="Lipzen A."/>
            <person name="Chen C."/>
            <person name="Yan M."/>
            <person name="Daum C."/>
            <person name="Ng V."/>
            <person name="Clum A."/>
            <person name="Steindorff A."/>
            <person name="Ohm R.A."/>
            <person name="Martin F."/>
            <person name="Silar P."/>
            <person name="Natvig D.O."/>
            <person name="Lalanne C."/>
            <person name="Gautier V."/>
            <person name="Ament-Velasquez S.L."/>
            <person name="Kruys A."/>
            <person name="Hutchinson M.I."/>
            <person name="Powell A.J."/>
            <person name="Barry K."/>
            <person name="Miller A.N."/>
            <person name="Grigoriev I.V."/>
            <person name="Debuchy R."/>
            <person name="Gladieux P."/>
            <person name="Hiltunen Thoren M."/>
            <person name="Johannesson H."/>
        </authorList>
    </citation>
    <scope>NUCLEOTIDE SEQUENCE</scope>
    <source>
        <strain evidence="4">PSN324</strain>
    </source>
</reference>
<dbReference type="GO" id="GO:0005634">
    <property type="term" value="C:nucleus"/>
    <property type="evidence" value="ECO:0007669"/>
    <property type="project" value="UniProtKB-UniRule"/>
</dbReference>
<evidence type="ECO:0000256" key="1">
    <source>
        <dbReference type="PROSITE-ProRule" id="PRU00267"/>
    </source>
</evidence>
<accession>A0AAV9HN99</accession>
<keyword evidence="1" id="KW-0539">Nucleus</keyword>
<name>A0AAV9HN99_9PEZI</name>
<dbReference type="InterPro" id="IPR036910">
    <property type="entry name" value="HMG_box_dom_sf"/>
</dbReference>
<gene>
    <name evidence="4" type="ORF">QBC42DRAFT_179435</name>
</gene>
<dbReference type="Proteomes" id="UP001321749">
    <property type="component" value="Unassembled WGS sequence"/>
</dbReference>
<dbReference type="SMART" id="SM00398">
    <property type="entry name" value="HMG"/>
    <property type="match status" value="2"/>
</dbReference>
<dbReference type="Pfam" id="PF09011">
    <property type="entry name" value="HMG_box_2"/>
    <property type="match status" value="1"/>
</dbReference>
<comment type="caution">
    <text evidence="4">The sequence shown here is derived from an EMBL/GenBank/DDBJ whole genome shotgun (WGS) entry which is preliminary data.</text>
</comment>
<evidence type="ECO:0000259" key="3">
    <source>
        <dbReference type="PROSITE" id="PS50118"/>
    </source>
</evidence>
<feature type="domain" description="HMG box" evidence="3">
    <location>
        <begin position="353"/>
        <end position="419"/>
    </location>
</feature>
<evidence type="ECO:0000313" key="4">
    <source>
        <dbReference type="EMBL" id="KAK4461053.1"/>
    </source>
</evidence>
<dbReference type="GO" id="GO:0003677">
    <property type="term" value="F:DNA binding"/>
    <property type="evidence" value="ECO:0007669"/>
    <property type="project" value="UniProtKB-UniRule"/>
</dbReference>
<keyword evidence="1" id="KW-0238">DNA-binding</keyword>
<dbReference type="PROSITE" id="PS50118">
    <property type="entry name" value="HMG_BOX_2"/>
    <property type="match status" value="1"/>
</dbReference>
<dbReference type="InterPro" id="IPR009071">
    <property type="entry name" value="HMG_box_dom"/>
</dbReference>
<dbReference type="SUPFAM" id="SSF47095">
    <property type="entry name" value="HMG-box"/>
    <property type="match status" value="2"/>
</dbReference>
<dbReference type="EMBL" id="MU864998">
    <property type="protein sequence ID" value="KAK4461053.1"/>
    <property type="molecule type" value="Genomic_DNA"/>
</dbReference>
<proteinExistence type="predicted"/>
<keyword evidence="5" id="KW-1185">Reference proteome</keyword>
<evidence type="ECO:0000313" key="5">
    <source>
        <dbReference type="Proteomes" id="UP001321749"/>
    </source>
</evidence>
<feature type="region of interest" description="Disordered" evidence="2">
    <location>
        <begin position="31"/>
        <end position="105"/>
    </location>
</feature>
<evidence type="ECO:0000256" key="2">
    <source>
        <dbReference type="SAM" id="MobiDB-lite"/>
    </source>
</evidence>
<sequence>MQASARSGVIIPSGFRLACAFQQGCAQARTATTKATATKPTATKATATKTTATKSNTTKTAAKPTAKTTAKTKAPPKAATSKASSSKPSAKAAPTKAVKAKTPAAARREQAAITARARKEKAAIAAKEKKLKAAAAQKAKKAAAAAAAKARKDTAAAAKKEKAALAREKKKIALAARREKAAAIAARRKEKKAAALAKKKERAALARERKAAAVAKRKAREKSPNYQKKVRNQKIAELRGKALLEEAHKAPISAWSLYATNNLSSMIKDYKAKGQGLKDVFTDLSAQFKALSPEEQEALNLQARQNKLANEASYKAWVATHSPLAIKEANKARTALKHLGVKSKPPIHDPRQPKFPHTSYILFFQERLKGGHYENLPSKVAATTCAAEWRSMSEAAKKPYADAAKLDLERYRRESEALYGTAAV</sequence>
<dbReference type="AlphaFoldDB" id="A0AAV9HN99"/>
<protein>
    <recommendedName>
        <fullName evidence="3">HMG box domain-containing protein</fullName>
    </recommendedName>
</protein>